<dbReference type="RefSeq" id="WP_337889941.1">
    <property type="nucleotide sequence ID" value="NZ_JBAHVI010000004.1"/>
</dbReference>
<feature type="compositionally biased region" description="Low complexity" evidence="1">
    <location>
        <begin position="591"/>
        <end position="607"/>
    </location>
</feature>
<evidence type="ECO:0000313" key="3">
    <source>
        <dbReference type="EMBL" id="MEJ4099611.1"/>
    </source>
</evidence>
<gene>
    <name evidence="3" type="ORF">V5S96_04425</name>
</gene>
<dbReference type="EMBL" id="JBAHVJ010000004">
    <property type="protein sequence ID" value="MEJ4099611.1"/>
    <property type="molecule type" value="Genomic_DNA"/>
</dbReference>
<keyword evidence="2" id="KW-0472">Membrane</keyword>
<feature type="region of interest" description="Disordered" evidence="1">
    <location>
        <begin position="572"/>
        <end position="614"/>
    </location>
</feature>
<sequence length="628" mass="67288">MLNLLRAASALLFFLSLAVAFPLAHLLDSDLGAAGRQGFLIMESSGETSPTALRDELVRYAKDRHITVGLEQVEATAKGSIQHLYVAAGEDSSTMSTWLRTGYSGFDPSVSVSVSPLSEAPLTDAGGLYHVAGDKAEMRDLQRHVESLGFTVSPLELNWAYALGNPIAITIVAALLLIATVTLGGVLLRARDYAIRRIHGHGLWRIIGGDLRELFPAALLSFIVCGALSALALYLYNGFRAAGLYARCAAILLVAGGTVLLLSHLIGVATLHLVSLVPALNGKIPSTSVSLGTYVLRFFALVTALATVVAVVSMTLELQFQRSQQELWRAHGEAVAFQISTRTGDTNGDVAPALRAADERNELLLCMVSEDLSRRPSTLVVNSLFAEQELSLPTSDTPQPGEALILIPEGAPAEHVARARQKVLYEAEYADIPAPHITEKPIPGDTEVFTYASSFGFTLPEATVSGVPIVVLPRGLETLADRNLVAPATQLQLFAANGEAMQKIMSDPSAGPYIAGYFTALSHWEEAHAKAQSQFRFQSINLAILVLVVTAYVLGSAAVYQTRHRQRLTVTDLMGGSPGGRGSACWRSRRPSSSFPPRGCCTASAPTRRPRSRPCPATFCVPWPSPRN</sequence>
<feature type="transmembrane region" description="Helical" evidence="2">
    <location>
        <begin position="540"/>
        <end position="560"/>
    </location>
</feature>
<keyword evidence="2" id="KW-1133">Transmembrane helix</keyword>
<protein>
    <submittedName>
        <fullName evidence="3">Uncharacterized protein</fullName>
    </submittedName>
</protein>
<feature type="transmembrane region" description="Helical" evidence="2">
    <location>
        <begin position="294"/>
        <end position="316"/>
    </location>
</feature>
<accession>A0ABU8NXB6</accession>
<reference evidence="3 4" key="1">
    <citation type="submission" date="2024-02" db="EMBL/GenBank/DDBJ databases">
        <title>Whole genome sequencing and characterization of Corynebacterium isolated from the ocular surface of dry eye disease sufferers.</title>
        <authorList>
            <person name="Naqvi M."/>
        </authorList>
    </citation>
    <scope>NUCLEOTIDE SEQUENCE [LARGE SCALE GENOMIC DNA]</scope>
    <source>
        <strain evidence="3 4">PCRF</strain>
    </source>
</reference>
<comment type="caution">
    <text evidence="3">The sequence shown here is derived from an EMBL/GenBank/DDBJ whole genome shotgun (WGS) entry which is preliminary data.</text>
</comment>
<name>A0ABU8NXB6_9CORY</name>
<evidence type="ECO:0000313" key="4">
    <source>
        <dbReference type="Proteomes" id="UP001359781"/>
    </source>
</evidence>
<organism evidence="3 4">
    <name type="scientific">Corynebacterium mastitidis</name>
    <dbReference type="NCBI Taxonomy" id="161890"/>
    <lineage>
        <taxon>Bacteria</taxon>
        <taxon>Bacillati</taxon>
        <taxon>Actinomycetota</taxon>
        <taxon>Actinomycetes</taxon>
        <taxon>Mycobacteriales</taxon>
        <taxon>Corynebacteriaceae</taxon>
        <taxon>Corynebacterium</taxon>
    </lineage>
</organism>
<dbReference type="Proteomes" id="UP001359781">
    <property type="component" value="Unassembled WGS sequence"/>
</dbReference>
<keyword evidence="4" id="KW-1185">Reference proteome</keyword>
<feature type="transmembrane region" description="Helical" evidence="2">
    <location>
        <begin position="214"/>
        <end position="237"/>
    </location>
</feature>
<proteinExistence type="predicted"/>
<keyword evidence="2" id="KW-0812">Transmembrane</keyword>
<evidence type="ECO:0000256" key="2">
    <source>
        <dbReference type="SAM" id="Phobius"/>
    </source>
</evidence>
<evidence type="ECO:0000256" key="1">
    <source>
        <dbReference type="SAM" id="MobiDB-lite"/>
    </source>
</evidence>
<feature type="transmembrane region" description="Helical" evidence="2">
    <location>
        <begin position="167"/>
        <end position="188"/>
    </location>
</feature>
<feature type="transmembrane region" description="Helical" evidence="2">
    <location>
        <begin position="249"/>
        <end position="274"/>
    </location>
</feature>